<keyword evidence="4" id="KW-1185">Reference proteome</keyword>
<name>A0A5C5BGQ0_9MICO</name>
<dbReference type="CDD" id="cd20736">
    <property type="entry name" value="PoNe_Nuclease"/>
    <property type="match status" value="1"/>
</dbReference>
<dbReference type="HAMAP" id="MF_00048">
    <property type="entry name" value="UPF0102"/>
    <property type="match status" value="1"/>
</dbReference>
<dbReference type="PANTHER" id="PTHR34039:SF1">
    <property type="entry name" value="UPF0102 PROTEIN YRAN"/>
    <property type="match status" value="1"/>
</dbReference>
<accession>A0A5C5BGQ0</accession>
<dbReference type="OrthoDB" id="9794876at2"/>
<protein>
    <recommendedName>
        <fullName evidence="2">UPF0102 protein FH969_00670</fullName>
    </recommendedName>
</protein>
<dbReference type="NCBIfam" id="NF009150">
    <property type="entry name" value="PRK12497.1-3"/>
    <property type="match status" value="1"/>
</dbReference>
<evidence type="ECO:0000313" key="3">
    <source>
        <dbReference type="EMBL" id="TNU77315.1"/>
    </source>
</evidence>
<dbReference type="NCBIfam" id="TIGR00252">
    <property type="entry name" value="YraN family protein"/>
    <property type="match status" value="1"/>
</dbReference>
<dbReference type="RefSeq" id="WP_139985398.1">
    <property type="nucleotide sequence ID" value="NZ_DAMDJA010000031.1"/>
</dbReference>
<dbReference type="AlphaFoldDB" id="A0A5C5BGQ0"/>
<evidence type="ECO:0000256" key="2">
    <source>
        <dbReference type="HAMAP-Rule" id="MF_00048"/>
    </source>
</evidence>
<proteinExistence type="inferred from homology"/>
<dbReference type="InterPro" id="IPR011335">
    <property type="entry name" value="Restrct_endonuc-II-like"/>
</dbReference>
<sequence length="118" mass="12956">MAHKDDVGRRGEDIAAQWAHRRGWEVLDRNWRCRAGELDLVARDGATIVVVEVKTRTGTAMGHPAEAVTPVKLARLRRLAGEWLATHETRASDVRLDVVAVLLPAVGPVRLSHLQAVG</sequence>
<dbReference type="Pfam" id="PF02021">
    <property type="entry name" value="UPF0102"/>
    <property type="match status" value="1"/>
</dbReference>
<dbReference type="NCBIfam" id="NF009154">
    <property type="entry name" value="PRK12497.3-3"/>
    <property type="match status" value="1"/>
</dbReference>
<evidence type="ECO:0000313" key="4">
    <source>
        <dbReference type="Proteomes" id="UP000313849"/>
    </source>
</evidence>
<dbReference type="Proteomes" id="UP000313849">
    <property type="component" value="Unassembled WGS sequence"/>
</dbReference>
<dbReference type="PANTHER" id="PTHR34039">
    <property type="entry name" value="UPF0102 PROTEIN YRAN"/>
    <property type="match status" value="1"/>
</dbReference>
<dbReference type="InterPro" id="IPR003509">
    <property type="entry name" value="UPF0102_YraN-like"/>
</dbReference>
<evidence type="ECO:0000256" key="1">
    <source>
        <dbReference type="ARBA" id="ARBA00006738"/>
    </source>
</evidence>
<dbReference type="GO" id="GO:0003676">
    <property type="term" value="F:nucleic acid binding"/>
    <property type="evidence" value="ECO:0007669"/>
    <property type="project" value="InterPro"/>
</dbReference>
<dbReference type="EMBL" id="VENP01000001">
    <property type="protein sequence ID" value="TNU77315.1"/>
    <property type="molecule type" value="Genomic_DNA"/>
</dbReference>
<comment type="similarity">
    <text evidence="1 2">Belongs to the UPF0102 family.</text>
</comment>
<comment type="caution">
    <text evidence="3">The sequence shown here is derived from an EMBL/GenBank/DDBJ whole genome shotgun (WGS) entry which is preliminary data.</text>
</comment>
<dbReference type="SUPFAM" id="SSF52980">
    <property type="entry name" value="Restriction endonuclease-like"/>
    <property type="match status" value="1"/>
</dbReference>
<reference evidence="3 4" key="1">
    <citation type="submission" date="2019-06" db="EMBL/GenBank/DDBJ databases">
        <title>Draft genome sequence of Miniimonas arenae KCTC 19750T isolated from sea sand.</title>
        <authorList>
            <person name="Park S.-J."/>
        </authorList>
    </citation>
    <scope>NUCLEOTIDE SEQUENCE [LARGE SCALE GENOMIC DNA]</scope>
    <source>
        <strain evidence="3 4">KCTC 19750</strain>
    </source>
</reference>
<gene>
    <name evidence="3" type="ORF">FH969_00670</name>
</gene>
<dbReference type="Gene3D" id="3.40.1350.10">
    <property type="match status" value="1"/>
</dbReference>
<organism evidence="3 4">
    <name type="scientific">Miniimonas arenae</name>
    <dbReference type="NCBI Taxonomy" id="676201"/>
    <lineage>
        <taxon>Bacteria</taxon>
        <taxon>Bacillati</taxon>
        <taxon>Actinomycetota</taxon>
        <taxon>Actinomycetes</taxon>
        <taxon>Micrococcales</taxon>
        <taxon>Beutenbergiaceae</taxon>
        <taxon>Miniimonas</taxon>
    </lineage>
</organism>
<dbReference type="InterPro" id="IPR011856">
    <property type="entry name" value="tRNA_endonuc-like_dom_sf"/>
</dbReference>